<feature type="compositionally biased region" description="Pro residues" evidence="1">
    <location>
        <begin position="24"/>
        <end position="33"/>
    </location>
</feature>
<gene>
    <name evidence="3" type="ORF">Q7A36_34775</name>
</gene>
<organism evidence="3 4">
    <name type="scientific">Paracraurococcus lichenis</name>
    <dbReference type="NCBI Taxonomy" id="3064888"/>
    <lineage>
        <taxon>Bacteria</taxon>
        <taxon>Pseudomonadati</taxon>
        <taxon>Pseudomonadota</taxon>
        <taxon>Alphaproteobacteria</taxon>
        <taxon>Acetobacterales</taxon>
        <taxon>Roseomonadaceae</taxon>
        <taxon>Paracraurococcus</taxon>
    </lineage>
</organism>
<sequence>MRWIRVMALAVGLAGGLAFAQEKPPPLEPPAAAPTPGFDKFGEPLPAAPPPVDELPAVARFRALLGHAATLTYRAAEPIDPATGSVRLLGVVLAREGGKAAIEELTLDGLGEDRIGAASAREVTVTGGDGVLRIARLDLRGLAAPGQAPQALMLDSLRLETLTLEGDMPVALAEAVLEDVGRGRPARASLSGLDLLLQEPGMTGRLRIGRVGLRGIDLGDLVDAMDPPPGAPLAEARHPVLLELEQASVATEGREVGSLGTLRLEAQPTTNGVDAGRLALRDLRIEPVPPIEDWLRRFGYPALLGDLTGEVRFDRTRQRLDLVSLALAGREMGVLGLSFALEGVTPEAMEQQDWEALRLAGVTLRYLDQSLYGRALRDQARRLRQPEQRLREQWAGQAAAALGAGSGRAPAPVAAALQRFLRGEAKEVEISARPPQPLPLGQVPAAFLGGPAEMQRVLGLGAVAR</sequence>
<dbReference type="RefSeq" id="WP_305108395.1">
    <property type="nucleotide sequence ID" value="NZ_JAUTWS010000098.1"/>
</dbReference>
<feature type="chain" id="PRO_5046706107" description="DUF748 domain-containing protein" evidence="2">
    <location>
        <begin position="21"/>
        <end position="465"/>
    </location>
</feature>
<name>A0ABT9EBG5_9PROT</name>
<accession>A0ABT9EBG5</accession>
<evidence type="ECO:0000313" key="3">
    <source>
        <dbReference type="EMBL" id="MDO9713538.1"/>
    </source>
</evidence>
<evidence type="ECO:0008006" key="5">
    <source>
        <dbReference type="Google" id="ProtNLM"/>
    </source>
</evidence>
<keyword evidence="4" id="KW-1185">Reference proteome</keyword>
<comment type="caution">
    <text evidence="3">The sequence shown here is derived from an EMBL/GenBank/DDBJ whole genome shotgun (WGS) entry which is preliminary data.</text>
</comment>
<reference evidence="3 4" key="1">
    <citation type="submission" date="2023-08" db="EMBL/GenBank/DDBJ databases">
        <title>The draft genome sequence of Paracraurococcus sp. LOR1-02.</title>
        <authorList>
            <person name="Kingkaew E."/>
            <person name="Tanasupawat S."/>
        </authorList>
    </citation>
    <scope>NUCLEOTIDE SEQUENCE [LARGE SCALE GENOMIC DNA]</scope>
    <source>
        <strain evidence="3 4">LOR1-02</strain>
    </source>
</reference>
<protein>
    <recommendedName>
        <fullName evidence="5">DUF748 domain-containing protein</fullName>
    </recommendedName>
</protein>
<evidence type="ECO:0000256" key="2">
    <source>
        <dbReference type="SAM" id="SignalP"/>
    </source>
</evidence>
<dbReference type="Proteomes" id="UP001243009">
    <property type="component" value="Unassembled WGS sequence"/>
</dbReference>
<dbReference type="EMBL" id="JAUTWS010000098">
    <property type="protein sequence ID" value="MDO9713538.1"/>
    <property type="molecule type" value="Genomic_DNA"/>
</dbReference>
<evidence type="ECO:0000313" key="4">
    <source>
        <dbReference type="Proteomes" id="UP001243009"/>
    </source>
</evidence>
<evidence type="ECO:0000256" key="1">
    <source>
        <dbReference type="SAM" id="MobiDB-lite"/>
    </source>
</evidence>
<feature type="signal peptide" evidence="2">
    <location>
        <begin position="1"/>
        <end position="20"/>
    </location>
</feature>
<keyword evidence="2" id="KW-0732">Signal</keyword>
<proteinExistence type="predicted"/>
<feature type="region of interest" description="Disordered" evidence="1">
    <location>
        <begin position="24"/>
        <end position="46"/>
    </location>
</feature>